<gene>
    <name evidence="1" type="ORF">LRP50_08415</name>
</gene>
<protein>
    <recommendedName>
        <fullName evidence="3">YcaO domain-containing protein</fullName>
    </recommendedName>
</protein>
<sequence length="282" mass="31443">MQKFNQFAETIKRLDCLKPECVHNSALLLGESGKLSCYYSPFEYVNKNAKVVICGMTPGAQQSQIALLEAQQRLFNGEDFESIFKGTKETASFAGAMRKNLVKMLDAVGLQTWLDVKSCEALFSSLKGQVHYTSALRYPVFNDGKNYSGTPSMTTHPFLREMLDTTLSDELSQLASDAIYIPLGGQVESALLYLADKGVINRERILTGLPHLRAQMRNESPIFVVIRPGKPFQLKLTQTTLIRVNRRYFNKLASFNSTVSSRSLVSCCSVLSLFYSNASNDC</sequence>
<dbReference type="RefSeq" id="WP_274164010.1">
    <property type="nucleotide sequence ID" value="NZ_JAJUBC010000007.1"/>
</dbReference>
<name>A0ABT5QYP6_9GAMM</name>
<comment type="caution">
    <text evidence="1">The sequence shown here is derived from an EMBL/GenBank/DDBJ whole genome shotgun (WGS) entry which is preliminary data.</text>
</comment>
<keyword evidence="2" id="KW-1185">Reference proteome</keyword>
<accession>A0ABT5QYP6</accession>
<proteinExistence type="predicted"/>
<organism evidence="1 2">
    <name type="scientific">Enterovibrio gelatinilyticus</name>
    <dbReference type="NCBI Taxonomy" id="2899819"/>
    <lineage>
        <taxon>Bacteria</taxon>
        <taxon>Pseudomonadati</taxon>
        <taxon>Pseudomonadota</taxon>
        <taxon>Gammaproteobacteria</taxon>
        <taxon>Vibrionales</taxon>
        <taxon>Vibrionaceae</taxon>
        <taxon>Enterovibrio</taxon>
    </lineage>
</organism>
<evidence type="ECO:0000313" key="2">
    <source>
        <dbReference type="Proteomes" id="UP001149400"/>
    </source>
</evidence>
<dbReference type="EMBL" id="JAJUBC010000007">
    <property type="protein sequence ID" value="MDD1793146.1"/>
    <property type="molecule type" value="Genomic_DNA"/>
</dbReference>
<evidence type="ECO:0008006" key="3">
    <source>
        <dbReference type="Google" id="ProtNLM"/>
    </source>
</evidence>
<reference evidence="1" key="1">
    <citation type="submission" date="2021-12" db="EMBL/GenBank/DDBJ databases">
        <title>Enterovibrio ZSDZ35 sp. nov. and Enterovibrio ZSDZ42 sp. nov., isolated from coastal seawater in Qingdao.</title>
        <authorList>
            <person name="Zhang P."/>
        </authorList>
    </citation>
    <scope>NUCLEOTIDE SEQUENCE</scope>
    <source>
        <strain evidence="1">ZSDZ42</strain>
    </source>
</reference>
<evidence type="ECO:0000313" key="1">
    <source>
        <dbReference type="EMBL" id="MDD1793146.1"/>
    </source>
</evidence>
<dbReference type="Proteomes" id="UP001149400">
    <property type="component" value="Unassembled WGS sequence"/>
</dbReference>